<organism evidence="1">
    <name type="scientific">Siphoviridae sp. ctfrT39</name>
    <dbReference type="NCBI Taxonomy" id="2825598"/>
    <lineage>
        <taxon>Viruses</taxon>
        <taxon>Duplodnaviria</taxon>
        <taxon>Heunggongvirae</taxon>
        <taxon>Uroviricota</taxon>
        <taxon>Caudoviricetes</taxon>
    </lineage>
</organism>
<dbReference type="EMBL" id="BK016120">
    <property type="protein sequence ID" value="DAF96717.1"/>
    <property type="molecule type" value="Genomic_DNA"/>
</dbReference>
<name>A0A8S5UQH0_9CAUD</name>
<sequence length="186" mass="21736">MEAKNNNKNSMNVIENTENEVQVTEESRKAYGRPSINEEKGWKLDHVIPFNFYHNAYIKSRASIDELVNMVLQECNIKPDDTCSWAKDIRTIIKHSIENYDKLLEESEDTPDEEDLNLSGCLVGDAIEFRHEAFYPAGYIAPHTFEETKEEYVREGNWKSFLASNSMTEEEYKEYYNKHYFPADVA</sequence>
<accession>A0A8S5UQH0</accession>
<protein>
    <submittedName>
        <fullName evidence="1">Uncharacterized protein</fullName>
    </submittedName>
</protein>
<evidence type="ECO:0000313" key="1">
    <source>
        <dbReference type="EMBL" id="DAF96717.1"/>
    </source>
</evidence>
<proteinExistence type="predicted"/>
<reference evidence="1" key="1">
    <citation type="journal article" date="2021" name="Proc. Natl. Acad. Sci. U.S.A.">
        <title>A Catalog of Tens of Thousands of Viruses from Human Metagenomes Reveals Hidden Associations with Chronic Diseases.</title>
        <authorList>
            <person name="Tisza M.J."/>
            <person name="Buck C.B."/>
        </authorList>
    </citation>
    <scope>NUCLEOTIDE SEQUENCE</scope>
    <source>
        <strain evidence="1">CtfrT39</strain>
    </source>
</reference>